<evidence type="ECO:0000259" key="6">
    <source>
        <dbReference type="Pfam" id="PF02884"/>
    </source>
</evidence>
<name>Q7MP31_VIBVY</name>
<dbReference type="HOGENOM" id="CLU_004172_4_1_6"/>
<dbReference type="SUPFAM" id="SSF49863">
    <property type="entry name" value="Hyaluronate lyase-like, C-terminal domain"/>
    <property type="match status" value="1"/>
</dbReference>
<proteinExistence type="inferred from homology"/>
<feature type="active site" evidence="4">
    <location>
        <position position="277"/>
    </location>
</feature>
<dbReference type="PATRIC" id="fig|196600.6.peg.555"/>
<organism evidence="8 9">
    <name type="scientific">Vibrio vulnificus (strain YJ016)</name>
    <dbReference type="NCBI Taxonomy" id="196600"/>
    <lineage>
        <taxon>Bacteria</taxon>
        <taxon>Pseudomonadati</taxon>
        <taxon>Pseudomonadota</taxon>
        <taxon>Gammaproteobacteria</taxon>
        <taxon>Vibrionales</taxon>
        <taxon>Vibrionaceae</taxon>
        <taxon>Vibrio</taxon>
    </lineage>
</organism>
<dbReference type="RefSeq" id="WP_011149446.1">
    <property type="nucleotide sequence ID" value="NC_005139.1"/>
</dbReference>
<dbReference type="PANTHER" id="PTHR38481:SF1">
    <property type="entry name" value="HYALURONATE LYASE"/>
    <property type="match status" value="1"/>
</dbReference>
<keyword evidence="2" id="KW-0732">Signal</keyword>
<dbReference type="Pfam" id="PF02278">
    <property type="entry name" value="Lyase_8"/>
    <property type="match status" value="1"/>
</dbReference>
<dbReference type="Pfam" id="PF02884">
    <property type="entry name" value="Lyase_8_C"/>
    <property type="match status" value="1"/>
</dbReference>
<protein>
    <recommendedName>
        <fullName evidence="10">Hyaluronate lyase</fullName>
    </recommendedName>
</protein>
<gene>
    <name evidence="8" type="ordered locus">VV0533</name>
</gene>
<evidence type="ECO:0000256" key="2">
    <source>
        <dbReference type="ARBA" id="ARBA00022729"/>
    </source>
</evidence>
<dbReference type="SUPFAM" id="SSF74650">
    <property type="entry name" value="Galactose mutarotase-like"/>
    <property type="match status" value="1"/>
</dbReference>
<evidence type="ECO:0000256" key="3">
    <source>
        <dbReference type="ARBA" id="ARBA00023239"/>
    </source>
</evidence>
<dbReference type="GO" id="GO:0016837">
    <property type="term" value="F:carbon-oxygen lyase activity, acting on polysaccharides"/>
    <property type="evidence" value="ECO:0007669"/>
    <property type="project" value="UniProtKB-ARBA"/>
</dbReference>
<feature type="domain" description="Polysaccharide lyase family 8 central" evidence="5">
    <location>
        <begin position="422"/>
        <end position="670"/>
    </location>
</feature>
<dbReference type="InterPro" id="IPR008929">
    <property type="entry name" value="Chondroitin_lyas"/>
</dbReference>
<feature type="domain" description="Polysaccharide lyase family 8 C-terminal" evidence="6">
    <location>
        <begin position="686"/>
        <end position="747"/>
    </location>
</feature>
<dbReference type="CAZy" id="PL8">
    <property type="family name" value="Polysaccharide Lyase Family 8"/>
</dbReference>
<keyword evidence="3" id="KW-0456">Lyase</keyword>
<dbReference type="GO" id="GO:0005975">
    <property type="term" value="P:carbohydrate metabolic process"/>
    <property type="evidence" value="ECO:0007669"/>
    <property type="project" value="InterPro"/>
</dbReference>
<dbReference type="CDD" id="cd01083">
    <property type="entry name" value="GAG_Lyase"/>
    <property type="match status" value="1"/>
</dbReference>
<evidence type="ECO:0008006" key="10">
    <source>
        <dbReference type="Google" id="ProtNLM"/>
    </source>
</evidence>
<dbReference type="InterPro" id="IPR012970">
    <property type="entry name" value="Lyase_8_alpha_N"/>
</dbReference>
<dbReference type="KEGG" id="vvy:VV0533"/>
<dbReference type="InterPro" id="IPR014718">
    <property type="entry name" value="GH-type_carb-bd"/>
</dbReference>
<evidence type="ECO:0000256" key="4">
    <source>
        <dbReference type="PIRSR" id="PIRSR638970-1"/>
    </source>
</evidence>
<sequence>MVRQSLLALTITSALLGCNSDSAGTSSDVTAPDSKFTEVRAHWAANYIGDASLPFDDQLTQATANISRNAAQWMQQFQSSRTNVNAGLWLDLPLATATEQDKKQLGDQLYKSYQRLFTMAQAYQLPKSDLYQSVELLDVITEGLAILNQHFYKVGVEEWGNWWHWQLGISRVANNILVLMYQELPASLVTNYIDAIEYFVPNPTHLSEGAGASASSMPRPFESTGANRVQNVQVVLVRALLANDQDAFQTAVDALEPVITFVESGDGFYSDGSFIQHTDIPYNGSYGNELLEGLGLLLGTIASAPWNEQTEQYSAIYSLLLEAYAPFLVDGRMMDMVNGRAVSRLSGQNHKIGHAVLNSMLFFIESAPSNVKKQLQSVIKTNIENDTFLDFYANPRFFRNQQLARQLADDTTVNMLTDRRQHKQFPAMDRIVHHRPDWSFAIAMHSNRVGNYECINGENLKGWYSADGVTYLYNQQLDHYTNYWPVVDPYHLAGTTTIDSSRENCSGQLRGDGKRQDQIQWSGGTSLDQYGIAGFDFTNWDDTLSAKKSWFMFDEQIVALGSNVTNPAALTNLENRKIIASAQVKANGISVEPAASFEGDLERLDITVDGQNNPISYLLLKPQTATVTKACRSGNYNTIGTNNAAVNACFTQAELKHDSSDQYQYVLFPNSTKSVVDREAIAPSIHVLSNSENVHAVEHTQLKLVGLNFWQPGQAGAVEAFSPMSMLYRTNSDKSLTVSISNPTRSSLSVKFKFDDTYITKGDLENRITTNNDGSFTIDLTDLQGRSYQFALIKEQ</sequence>
<feature type="active site" evidence="4">
    <location>
        <position position="340"/>
    </location>
</feature>
<dbReference type="Gene3D" id="2.60.220.10">
    <property type="entry name" value="Polysaccharide lyase family 8-like, C-terminal"/>
    <property type="match status" value="1"/>
</dbReference>
<dbReference type="Pfam" id="PF08124">
    <property type="entry name" value="Lyase_8_N"/>
    <property type="match status" value="1"/>
</dbReference>
<comment type="similarity">
    <text evidence="1">Belongs to the polysaccharide lyase 8 family.</text>
</comment>
<dbReference type="InterPro" id="IPR003159">
    <property type="entry name" value="Lyase_8_central_dom"/>
</dbReference>
<evidence type="ECO:0000313" key="8">
    <source>
        <dbReference type="EMBL" id="BAC93297.1"/>
    </source>
</evidence>
<dbReference type="Gene3D" id="2.70.98.10">
    <property type="match status" value="1"/>
</dbReference>
<dbReference type="SMR" id="Q7MP31"/>
<dbReference type="GO" id="GO:0005576">
    <property type="term" value="C:extracellular region"/>
    <property type="evidence" value="ECO:0007669"/>
    <property type="project" value="InterPro"/>
</dbReference>
<feature type="domain" description="Polysaccharide lyase 8 N-terminal alpha-helical" evidence="7">
    <location>
        <begin position="43"/>
        <end position="381"/>
    </location>
</feature>
<dbReference type="EMBL" id="BA000037">
    <property type="protein sequence ID" value="BAC93297.1"/>
    <property type="molecule type" value="Genomic_DNA"/>
</dbReference>
<reference evidence="8 9" key="1">
    <citation type="journal article" date="2003" name="Genome Res.">
        <title>Comparative genome analysis of Vibrio vulnificus, a marine pathogen.</title>
        <authorList>
            <person name="Chen C.Y."/>
            <person name="Wu K.M."/>
            <person name="Chang Y.C."/>
            <person name="Chang C.H."/>
            <person name="Tsai H.C."/>
            <person name="Liao T.L."/>
            <person name="Liu Y.M."/>
            <person name="Chen H.J."/>
            <person name="Shen A.B."/>
            <person name="Li J.C."/>
            <person name="Su T.L."/>
            <person name="Shao C.P."/>
            <person name="Lee C.T."/>
            <person name="Hor L.I."/>
            <person name="Tsai S.F."/>
        </authorList>
    </citation>
    <scope>NUCLEOTIDE SEQUENCE [LARGE SCALE GENOMIC DNA]</scope>
    <source>
        <strain evidence="8 9">YJ016</strain>
    </source>
</reference>
<evidence type="ECO:0000259" key="5">
    <source>
        <dbReference type="Pfam" id="PF02278"/>
    </source>
</evidence>
<dbReference type="AlphaFoldDB" id="Q7MP31"/>
<dbReference type="InterPro" id="IPR011013">
    <property type="entry name" value="Gal_mutarotase_sf_dom"/>
</dbReference>
<dbReference type="SUPFAM" id="SSF48230">
    <property type="entry name" value="Chondroitin AC/alginate lyase"/>
    <property type="match status" value="1"/>
</dbReference>
<dbReference type="InterPro" id="IPR038970">
    <property type="entry name" value="Lyase_8"/>
</dbReference>
<dbReference type="Gene3D" id="1.50.10.100">
    <property type="entry name" value="Chondroitin AC/alginate lyase"/>
    <property type="match status" value="1"/>
</dbReference>
<dbReference type="PANTHER" id="PTHR38481">
    <property type="entry name" value="HYALURONATE LYASE"/>
    <property type="match status" value="1"/>
</dbReference>
<dbReference type="GO" id="GO:0030246">
    <property type="term" value="F:carbohydrate binding"/>
    <property type="evidence" value="ECO:0007669"/>
    <property type="project" value="InterPro"/>
</dbReference>
<dbReference type="Proteomes" id="UP000002675">
    <property type="component" value="Chromosome I"/>
</dbReference>
<dbReference type="InterPro" id="IPR011071">
    <property type="entry name" value="Lyase_8-like_C"/>
</dbReference>
<evidence type="ECO:0000313" key="9">
    <source>
        <dbReference type="Proteomes" id="UP000002675"/>
    </source>
</evidence>
<feature type="active site" evidence="4">
    <location>
        <position position="286"/>
    </location>
</feature>
<dbReference type="PROSITE" id="PS51257">
    <property type="entry name" value="PROKAR_LIPOPROTEIN"/>
    <property type="match status" value="1"/>
</dbReference>
<evidence type="ECO:0000256" key="1">
    <source>
        <dbReference type="ARBA" id="ARBA00006699"/>
    </source>
</evidence>
<dbReference type="InterPro" id="IPR004103">
    <property type="entry name" value="Lyase_8_C"/>
</dbReference>
<accession>Q7MP31</accession>
<evidence type="ECO:0000259" key="7">
    <source>
        <dbReference type="Pfam" id="PF08124"/>
    </source>
</evidence>